<gene>
    <name evidence="1" type="ORF">RAS12_02005</name>
</gene>
<dbReference type="RefSeq" id="WP_306944829.1">
    <property type="nucleotide sequence ID" value="NZ_CP132976.1"/>
</dbReference>
<dbReference type="EMBL" id="CP132976">
    <property type="protein sequence ID" value="WMD21163.1"/>
    <property type="molecule type" value="Genomic_DNA"/>
</dbReference>
<evidence type="ECO:0000313" key="2">
    <source>
        <dbReference type="Proteomes" id="UP001234798"/>
    </source>
</evidence>
<protein>
    <submittedName>
        <fullName evidence="1">Uncharacterized protein</fullName>
    </submittedName>
</protein>
<dbReference type="Proteomes" id="UP001234798">
    <property type="component" value="Chromosome"/>
</dbReference>
<organism evidence="1 2">
    <name type="scientific">Achromobacter seleniivolatilans</name>
    <dbReference type="NCBI Taxonomy" id="3047478"/>
    <lineage>
        <taxon>Bacteria</taxon>
        <taxon>Pseudomonadati</taxon>
        <taxon>Pseudomonadota</taxon>
        <taxon>Betaproteobacteria</taxon>
        <taxon>Burkholderiales</taxon>
        <taxon>Alcaligenaceae</taxon>
        <taxon>Achromobacter</taxon>
    </lineage>
</organism>
<accession>A0ABY9M4Q6</accession>
<reference evidence="1 2" key="1">
    <citation type="submission" date="2023-08" db="EMBL/GenBank/DDBJ databases">
        <title>Achromobacter seleniivolatilans sp. nov., isolated from seleniferous soil.</title>
        <authorList>
            <person name="Zhang S."/>
            <person name="Li K."/>
            <person name="Peng J."/>
            <person name="Zhao Q."/>
            <person name="Wang H."/>
            <person name="Guo Y."/>
        </authorList>
    </citation>
    <scope>NUCLEOTIDE SEQUENCE [LARGE SCALE GENOMIC DNA]</scope>
    <source>
        <strain evidence="1 2">R39</strain>
    </source>
</reference>
<evidence type="ECO:0000313" key="1">
    <source>
        <dbReference type="EMBL" id="WMD21163.1"/>
    </source>
</evidence>
<name>A0ABY9M4Q6_9BURK</name>
<keyword evidence="2" id="KW-1185">Reference proteome</keyword>
<proteinExistence type="predicted"/>
<sequence>MTQHIVPGRVAQHASLYTQGRLRANVNQSATEQFNQPGMASGTKLRRAKNIQGWRAYVELRASIRSNGTKLACLKNQSL</sequence>